<feature type="domain" description="Nitrogen regulatory protein areA GATA-like" evidence="2">
    <location>
        <begin position="45"/>
        <end position="72"/>
    </location>
</feature>
<feature type="compositionally biased region" description="Polar residues" evidence="1">
    <location>
        <begin position="374"/>
        <end position="387"/>
    </location>
</feature>
<feature type="compositionally biased region" description="Low complexity" evidence="1">
    <location>
        <begin position="757"/>
        <end position="768"/>
    </location>
</feature>
<dbReference type="InterPro" id="IPR013860">
    <property type="entry name" value="AreA_GATA"/>
</dbReference>
<protein>
    <recommendedName>
        <fullName evidence="2">Nitrogen regulatory protein areA GATA-like domain-containing protein</fullName>
    </recommendedName>
</protein>
<feature type="region of interest" description="Disordered" evidence="1">
    <location>
        <begin position="303"/>
        <end position="333"/>
    </location>
</feature>
<feature type="compositionally biased region" description="Polar residues" evidence="1">
    <location>
        <begin position="1138"/>
        <end position="1169"/>
    </location>
</feature>
<feature type="compositionally biased region" description="Low complexity" evidence="1">
    <location>
        <begin position="1078"/>
        <end position="1094"/>
    </location>
</feature>
<evidence type="ECO:0000313" key="3">
    <source>
        <dbReference type="EMBL" id="OCB86343.1"/>
    </source>
</evidence>
<accession>A0A9Q5N759</accession>
<keyword evidence="4" id="KW-1185">Reference proteome</keyword>
<feature type="compositionally biased region" description="Basic and acidic residues" evidence="1">
    <location>
        <begin position="1170"/>
        <end position="1188"/>
    </location>
</feature>
<evidence type="ECO:0000313" key="4">
    <source>
        <dbReference type="Proteomes" id="UP000757232"/>
    </source>
</evidence>
<feature type="compositionally biased region" description="Low complexity" evidence="1">
    <location>
        <begin position="870"/>
        <end position="890"/>
    </location>
</feature>
<feature type="compositionally biased region" description="Acidic residues" evidence="1">
    <location>
        <begin position="388"/>
        <end position="402"/>
    </location>
</feature>
<feature type="region of interest" description="Disordered" evidence="1">
    <location>
        <begin position="106"/>
        <end position="161"/>
    </location>
</feature>
<dbReference type="EMBL" id="LNZH02000203">
    <property type="protein sequence ID" value="OCB86343.1"/>
    <property type="molecule type" value="Genomic_DNA"/>
</dbReference>
<feature type="compositionally biased region" description="Low complexity" evidence="1">
    <location>
        <begin position="477"/>
        <end position="507"/>
    </location>
</feature>
<feature type="region of interest" description="Disordered" evidence="1">
    <location>
        <begin position="374"/>
        <end position="522"/>
    </location>
</feature>
<dbReference type="PANTHER" id="PTHR28051:SF1">
    <property type="entry name" value="PROTEIN MTL1-RELATED"/>
    <property type="match status" value="1"/>
</dbReference>
<dbReference type="GO" id="GO:0042149">
    <property type="term" value="P:cellular response to glucose starvation"/>
    <property type="evidence" value="ECO:0007669"/>
    <property type="project" value="TreeGrafter"/>
</dbReference>
<feature type="compositionally biased region" description="Acidic residues" evidence="1">
    <location>
        <begin position="415"/>
        <end position="430"/>
    </location>
</feature>
<dbReference type="OrthoDB" id="5563539at2759"/>
<dbReference type="InterPro" id="IPR052292">
    <property type="entry name" value="Glucose_repression_reg"/>
</dbReference>
<dbReference type="PANTHER" id="PTHR28051">
    <property type="entry name" value="PROTEIN MTL1-RELATED"/>
    <property type="match status" value="1"/>
</dbReference>
<feature type="region of interest" description="Disordered" evidence="1">
    <location>
        <begin position="989"/>
        <end position="1188"/>
    </location>
</feature>
<feature type="compositionally biased region" description="Low complexity" evidence="1">
    <location>
        <begin position="801"/>
        <end position="812"/>
    </location>
</feature>
<gene>
    <name evidence="3" type="ORF">A7U60_g6658</name>
</gene>
<dbReference type="AlphaFoldDB" id="A0A9Q5N759"/>
<proteinExistence type="predicted"/>
<dbReference type="Proteomes" id="UP000757232">
    <property type="component" value="Unassembled WGS sequence"/>
</dbReference>
<feature type="region of interest" description="Disordered" evidence="1">
    <location>
        <begin position="203"/>
        <end position="263"/>
    </location>
</feature>
<reference evidence="3" key="1">
    <citation type="submission" date="2016-06" db="EMBL/GenBank/DDBJ databases">
        <title>Draft Genome sequence of the fungus Inonotus baumii.</title>
        <authorList>
            <person name="Zhu H."/>
            <person name="Lin W."/>
        </authorList>
    </citation>
    <scope>NUCLEOTIDE SEQUENCE</scope>
    <source>
        <strain evidence="3">821</strain>
    </source>
</reference>
<feature type="compositionally biased region" description="Low complexity" evidence="1">
    <location>
        <begin position="127"/>
        <end position="144"/>
    </location>
</feature>
<feature type="compositionally biased region" description="Polar residues" evidence="1">
    <location>
        <begin position="1027"/>
        <end position="1047"/>
    </location>
</feature>
<dbReference type="GO" id="GO:0005773">
    <property type="term" value="C:vacuole"/>
    <property type="evidence" value="ECO:0007669"/>
    <property type="project" value="GOC"/>
</dbReference>
<dbReference type="GO" id="GO:0007039">
    <property type="term" value="P:protein catabolic process in the vacuole"/>
    <property type="evidence" value="ECO:0007669"/>
    <property type="project" value="TreeGrafter"/>
</dbReference>
<sequence length="1211" mass="128500">MANYLPVLLVSVTAGMPDDAALQPLPRGQVDYLSHDWAEEDVWRSWRSMTKQKHEIANGVRLENASWRTWMKQRNKLKTVSPETLNWLKDSDVTWLYGPLHTAVDWSPPPKPAISPPAKQQSKDDASATSSKSGGNNSLSSPSSTVNLGRMDQQSSQYGLPVHDTSVKKPILKHRSIAEMLTSALPPAPIWAEESSEFTDYHNAKHHEPKDGSGSLWQEEHHSSLTAGRSGRPLLLHTKSDTNILPRFGRGGAPKTRVSPPRVAPVPADCELEAAAQPYSGPLSANQRTGASNNLAEMMFHARSSPGAPTDSASPCGSPVSLDNPESSGASTHEVVGIGESRAVSSATASAPQKKHISFNAIVEQCIAIDSGSVPMSPSTGGQSWSSYDDDGYAEDTEDGLYEDVGIGMDGGDSNSEDDSQMEAEDEDEVIEMKPPSRRLSSSSLQDYQSVLETHHQPNVRHSLSPHYPDRPRLRRSSTGSNKSGRSRNSASASSGSGSGSNSGRVSETNRSRSSVALDREHVTIAPIAPTILKTGGTEDNEDGVLYRGGSPLPSLPSTPDIVHGSGAYQGHRGIGDGGMFVGSSGYGYGYGGYGYGERVSVGRTDAFEHYERGTEAGELVYHSPNGNVYPWGEGDAVRFRMQIGYDEAGSSPELGLGSHQRSHPHRISTENRSHSSSGPHFTIGSDPSFEGLSSEAEFESLDDILAGIHEDDSVGSNLTRASTYQARSHTLTHHNHAGQRAEDRVRIAVSQANGPSESSSNHSSQTSQLDLLRDRTPSPDFQPKVNPRIASLRYESGCRSPSPSSPSSSGSDIAATLVPSSPTLAIPTPGISPAHQEEHARMRSPPESPTLHAGLLSPEMSPRGRSACASPVSGSATSSSIVRSGSRSGSESRSESRGRSRTRNSSLASSPDQGEPERGRSRSRSIASGANSPLGDSNSPQSRYPPLAIGGIGVGLGIGGALGATHIGREVRDGRGARLYRKTSEDFIGRSAQSDGRGGCSARGRNREGKRISESLSPPIVGSSVIEKSTTLPSNGVYRSSPTSDLKPQGTRALERESSVDWYGRGSSDKNFSFSEVPLSKSPGGSPVGPLSSQTGRSTDYIVSSNSSSAPGSVSSVATSNGRNLPPSIPEEDEQHMQPSVTTQHDASSSLSRNVKPPSGSSTTTRSAVENERSGLNEVKATSDDRTISNRTAELMSSARTLFGTIWNGS</sequence>
<feature type="region of interest" description="Disordered" evidence="1">
    <location>
        <begin position="751"/>
        <end position="944"/>
    </location>
</feature>
<evidence type="ECO:0000256" key="1">
    <source>
        <dbReference type="SAM" id="MobiDB-lite"/>
    </source>
</evidence>
<dbReference type="Pfam" id="PF08550">
    <property type="entry name" value="GATA_AreA"/>
    <property type="match status" value="1"/>
</dbReference>
<evidence type="ECO:0000259" key="2">
    <source>
        <dbReference type="Pfam" id="PF08550"/>
    </source>
</evidence>
<name>A0A9Q5N759_SANBA</name>
<feature type="compositionally biased region" description="Low complexity" evidence="1">
    <location>
        <begin position="1104"/>
        <end position="1121"/>
    </location>
</feature>
<comment type="caution">
    <text evidence="3">The sequence shown here is derived from an EMBL/GenBank/DDBJ whole genome shotgun (WGS) entry which is preliminary data.</text>
</comment>
<organism evidence="3 4">
    <name type="scientific">Sanghuangporus baumii</name>
    <name type="common">Phellinus baumii</name>
    <dbReference type="NCBI Taxonomy" id="108892"/>
    <lineage>
        <taxon>Eukaryota</taxon>
        <taxon>Fungi</taxon>
        <taxon>Dikarya</taxon>
        <taxon>Basidiomycota</taxon>
        <taxon>Agaricomycotina</taxon>
        <taxon>Agaricomycetes</taxon>
        <taxon>Hymenochaetales</taxon>
        <taxon>Hymenochaetaceae</taxon>
        <taxon>Sanghuangporus</taxon>
    </lineage>
</organism>
<feature type="region of interest" description="Disordered" evidence="1">
    <location>
        <begin position="651"/>
        <end position="690"/>
    </location>
</feature>